<evidence type="ECO:0000313" key="1">
    <source>
        <dbReference type="EMBL" id="CAF1124067.1"/>
    </source>
</evidence>
<comment type="caution">
    <text evidence="1">The sequence shown here is derived from an EMBL/GenBank/DDBJ whole genome shotgun (WGS) entry which is preliminary data.</text>
</comment>
<sequence>SFYQYFEETYTGGNKLVKSSGRNAKLVEKVIDHMFDIRYWNLTTRINDCIPRTNNHVEAWHNAFTSILKSHPLVYELVDWFRKEDKLTKEKLVLIKTGVKYTRKTEYIKLDERIKEILSGYDRDNFDKFLDSLTLILDY</sequence>
<name>A0A814QV10_9BILA</name>
<organism evidence="1 2">
    <name type="scientific">Brachionus calyciflorus</name>
    <dbReference type="NCBI Taxonomy" id="104777"/>
    <lineage>
        <taxon>Eukaryota</taxon>
        <taxon>Metazoa</taxon>
        <taxon>Spiralia</taxon>
        <taxon>Gnathifera</taxon>
        <taxon>Rotifera</taxon>
        <taxon>Eurotatoria</taxon>
        <taxon>Monogononta</taxon>
        <taxon>Pseudotrocha</taxon>
        <taxon>Ploima</taxon>
        <taxon>Brachionidae</taxon>
        <taxon>Brachionus</taxon>
    </lineage>
</organism>
<dbReference type="Proteomes" id="UP000663879">
    <property type="component" value="Unassembled WGS sequence"/>
</dbReference>
<protein>
    <submittedName>
        <fullName evidence="1">Uncharacterized protein</fullName>
    </submittedName>
</protein>
<gene>
    <name evidence="1" type="ORF">OXX778_LOCUS22173</name>
</gene>
<proteinExistence type="predicted"/>
<evidence type="ECO:0000313" key="2">
    <source>
        <dbReference type="Proteomes" id="UP000663879"/>
    </source>
</evidence>
<reference evidence="1" key="1">
    <citation type="submission" date="2021-02" db="EMBL/GenBank/DDBJ databases">
        <authorList>
            <person name="Nowell W R."/>
        </authorList>
    </citation>
    <scope>NUCLEOTIDE SEQUENCE</scope>
    <source>
        <strain evidence="1">Ploen Becks lab</strain>
    </source>
</reference>
<accession>A0A814QV10</accession>
<feature type="non-terminal residue" evidence="1">
    <location>
        <position position="1"/>
    </location>
</feature>
<dbReference type="EMBL" id="CAJNOC010009042">
    <property type="protein sequence ID" value="CAF1124067.1"/>
    <property type="molecule type" value="Genomic_DNA"/>
</dbReference>
<dbReference type="AlphaFoldDB" id="A0A814QV10"/>
<keyword evidence="2" id="KW-1185">Reference proteome</keyword>
<dbReference type="OrthoDB" id="10067596at2759"/>